<protein>
    <submittedName>
        <fullName evidence="1">Uncharacterized protein</fullName>
    </submittedName>
</protein>
<accession>A0A0T5ZX34</accession>
<sequence length="125" mass="13858">MIVHVFGNPDLPADSLPIRILPQLRKIFPAVDFRVVDPNEELEFPVQITVMDTVEGIKDVRLFNGLESFVSAPRNSVHDFDALASLRMLQKLGKVQKVLVIGIPSGLGEKKTLDQVSAILRANRS</sequence>
<dbReference type="EMBL" id="LDXK01000003">
    <property type="protein sequence ID" value="KRT67357.1"/>
    <property type="molecule type" value="Genomic_DNA"/>
</dbReference>
<evidence type="ECO:0000313" key="2">
    <source>
        <dbReference type="Proteomes" id="UP000051297"/>
    </source>
</evidence>
<comment type="caution">
    <text evidence="1">The sequence shown here is derived from an EMBL/GenBank/DDBJ whole genome shotgun (WGS) entry which is preliminary data.</text>
</comment>
<evidence type="ECO:0000313" key="1">
    <source>
        <dbReference type="EMBL" id="KRT67357.1"/>
    </source>
</evidence>
<proteinExistence type="predicted"/>
<dbReference type="AlphaFoldDB" id="A0A0T5ZX34"/>
<organism evidence="1 2">
    <name type="scientific">candidate division WWE3 bacterium CSP1-7</name>
    <dbReference type="NCBI Taxonomy" id="1576480"/>
    <lineage>
        <taxon>Bacteria</taxon>
        <taxon>Katanobacteria</taxon>
    </lineage>
</organism>
<reference evidence="1 2" key="1">
    <citation type="submission" date="2015-05" db="EMBL/GenBank/DDBJ databases">
        <title>Critical biogeochemical functions in the subsurface are associated with bacteria from new phyla and little studied lineages.</title>
        <authorList>
            <person name="Hug L.A."/>
            <person name="Thomas B.C."/>
            <person name="Sharon I."/>
            <person name="Brown C.T."/>
            <person name="Sharma R."/>
            <person name="Hettich R.L."/>
            <person name="Wilkins M.J."/>
            <person name="Williams K.H."/>
            <person name="Singh A."/>
            <person name="Banfield J.F."/>
        </authorList>
    </citation>
    <scope>NUCLEOTIDE SEQUENCE [LARGE SCALE GENOMIC DNA]</scope>
    <source>
        <strain evidence="1">CSP1-7</strain>
    </source>
</reference>
<dbReference type="Proteomes" id="UP000051297">
    <property type="component" value="Unassembled WGS sequence"/>
</dbReference>
<gene>
    <name evidence="1" type="ORF">XU08_C0003G0029</name>
</gene>
<name>A0A0T5ZX34_UNCKA</name>
<dbReference type="STRING" id="1576480.XU08_C0003G0029"/>